<dbReference type="EMBL" id="VRMN01000001">
    <property type="protein sequence ID" value="KAA8499807.1"/>
    <property type="molecule type" value="Genomic_DNA"/>
</dbReference>
<reference evidence="3" key="1">
    <citation type="journal article" date="2019" name="Nat. Commun.">
        <title>Expansion of phycobilisome linker gene families in mesophilic red algae.</title>
        <authorList>
            <person name="Lee J."/>
            <person name="Kim D."/>
            <person name="Bhattacharya D."/>
            <person name="Yoon H.S."/>
        </authorList>
    </citation>
    <scope>NUCLEOTIDE SEQUENCE [LARGE SCALE GENOMIC DNA]</scope>
    <source>
        <strain evidence="3">CCMP 1328</strain>
    </source>
</reference>
<dbReference type="InterPro" id="IPR001214">
    <property type="entry name" value="SET_dom"/>
</dbReference>
<dbReference type="SUPFAM" id="SSF82199">
    <property type="entry name" value="SET domain"/>
    <property type="match status" value="1"/>
</dbReference>
<dbReference type="PANTHER" id="PTHR13271">
    <property type="entry name" value="UNCHARACTERIZED PUTATIVE METHYLTRANSFERASE"/>
    <property type="match status" value="1"/>
</dbReference>
<accession>A0A5J4ZAY8</accession>
<organism evidence="2 3">
    <name type="scientific">Porphyridium purpureum</name>
    <name type="common">Red alga</name>
    <name type="synonym">Porphyridium cruentum</name>
    <dbReference type="NCBI Taxonomy" id="35688"/>
    <lineage>
        <taxon>Eukaryota</taxon>
        <taxon>Rhodophyta</taxon>
        <taxon>Bangiophyceae</taxon>
        <taxon>Porphyridiales</taxon>
        <taxon>Porphyridiaceae</taxon>
        <taxon>Porphyridium</taxon>
    </lineage>
</organism>
<proteinExistence type="predicted"/>
<protein>
    <recommendedName>
        <fullName evidence="1">SET domain-containing protein</fullName>
    </recommendedName>
</protein>
<evidence type="ECO:0000313" key="2">
    <source>
        <dbReference type="EMBL" id="KAA8499807.1"/>
    </source>
</evidence>
<name>A0A5J4ZAY8_PORPP</name>
<dbReference type="Pfam" id="PF00856">
    <property type="entry name" value="SET"/>
    <property type="match status" value="1"/>
</dbReference>
<dbReference type="PROSITE" id="PS50280">
    <property type="entry name" value="SET"/>
    <property type="match status" value="1"/>
</dbReference>
<dbReference type="CDD" id="cd10527">
    <property type="entry name" value="SET_LSMT"/>
    <property type="match status" value="1"/>
</dbReference>
<dbReference type="InterPro" id="IPR050600">
    <property type="entry name" value="SETD3_SETD6_MTase"/>
</dbReference>
<dbReference type="GO" id="GO:0016279">
    <property type="term" value="F:protein-lysine N-methyltransferase activity"/>
    <property type="evidence" value="ECO:0007669"/>
    <property type="project" value="TreeGrafter"/>
</dbReference>
<comment type="caution">
    <text evidence="2">The sequence shown here is derived from an EMBL/GenBank/DDBJ whole genome shotgun (WGS) entry which is preliminary data.</text>
</comment>
<keyword evidence="3" id="KW-1185">Reference proteome</keyword>
<evidence type="ECO:0000313" key="3">
    <source>
        <dbReference type="Proteomes" id="UP000324585"/>
    </source>
</evidence>
<gene>
    <name evidence="2" type="ORF">FVE85_7392</name>
</gene>
<dbReference type="PANTHER" id="PTHR13271:SF140">
    <property type="entry name" value="SET DOMAIN-CONTAINING PROTEIN"/>
    <property type="match status" value="1"/>
</dbReference>
<dbReference type="OrthoDB" id="1028014at2759"/>
<feature type="domain" description="SET" evidence="1">
    <location>
        <begin position="79"/>
        <end position="305"/>
    </location>
</feature>
<dbReference type="Gene3D" id="3.90.1410.10">
    <property type="entry name" value="set domain protein methyltransferase, domain 1"/>
    <property type="match status" value="1"/>
</dbReference>
<evidence type="ECO:0000259" key="1">
    <source>
        <dbReference type="PROSITE" id="PS50280"/>
    </source>
</evidence>
<dbReference type="Proteomes" id="UP000324585">
    <property type="component" value="Unassembled WGS sequence"/>
</dbReference>
<sequence length="501" mass="56434">MSMGWCRGVGHFGLQPAREVKNAACYRSRRCFCCASTEDRASAAEPDIYRRAQAVVPEQILPKVRAPHRFMTWLAQPPCGVDVSRVQVTKQDGADASQLCVVSKYDIPPGQTIVKIPAELGIWMLDTSSADTNDEDAERHGANVRLAEWILGEWHEDRVDFSLIDRKQYEPYLNLLPTWSQAPVCVCTNEELAELEIPHDVFVAHVLASAFQDVMLKMSSSNSGHTVKSMQSALGAALSRPHNVSLTDSRDNSLRSYTVLVPLLDFINHSCTPNASWFYDDAEKEFLVYASTSIRAGDQICVSYGLRPSSEWSLFYGFVPTTLTESSTNGRKMGLMNPGESVVLFEDGHDFHDWASRRYIRKLGKHGVPEPFASLDEDLRLCIDSPDDALQIACQAFRTLLESHGMHVSEYEMLSARALEILAGCKSCILDDVQFLSTVHDEEYVRGLLDWDDYGRVRAIMFSPSGARAPDYNRQNKFLDLFVLSRFLQKKLLWSYILQEH</sequence>
<dbReference type="AlphaFoldDB" id="A0A5J4ZAY8"/>
<dbReference type="SMART" id="SM00317">
    <property type="entry name" value="SET"/>
    <property type="match status" value="1"/>
</dbReference>
<dbReference type="InterPro" id="IPR046341">
    <property type="entry name" value="SET_dom_sf"/>
</dbReference>